<evidence type="ECO:0000259" key="9">
    <source>
        <dbReference type="PROSITE" id="PS50157"/>
    </source>
</evidence>
<evidence type="ECO:0008006" key="12">
    <source>
        <dbReference type="Google" id="ProtNLM"/>
    </source>
</evidence>
<dbReference type="EMBL" id="JAPQKH010000001">
    <property type="protein sequence ID" value="KAJ5116127.1"/>
    <property type="molecule type" value="Genomic_DNA"/>
</dbReference>
<dbReference type="SUPFAM" id="SSF57701">
    <property type="entry name" value="Zn2/Cys6 DNA-binding domain"/>
    <property type="match status" value="1"/>
</dbReference>
<dbReference type="GO" id="GO:0008270">
    <property type="term" value="F:zinc ion binding"/>
    <property type="evidence" value="ECO:0007669"/>
    <property type="project" value="UniProtKB-KW"/>
</dbReference>
<evidence type="ECO:0000256" key="4">
    <source>
        <dbReference type="ARBA" id="ARBA00023125"/>
    </source>
</evidence>
<proteinExistence type="predicted"/>
<dbReference type="PROSITE" id="PS50048">
    <property type="entry name" value="ZN2_CY6_FUNGAL_2"/>
    <property type="match status" value="1"/>
</dbReference>
<keyword evidence="5" id="KW-0804">Transcription</keyword>
<evidence type="ECO:0000256" key="6">
    <source>
        <dbReference type="ARBA" id="ARBA00023242"/>
    </source>
</evidence>
<keyword evidence="1" id="KW-0479">Metal-binding</keyword>
<dbReference type="AlphaFoldDB" id="A0A9W9GC75"/>
<evidence type="ECO:0000259" key="8">
    <source>
        <dbReference type="PROSITE" id="PS50048"/>
    </source>
</evidence>
<reference evidence="10" key="1">
    <citation type="submission" date="2022-11" db="EMBL/GenBank/DDBJ databases">
        <authorList>
            <person name="Petersen C."/>
        </authorList>
    </citation>
    <scope>NUCLEOTIDE SEQUENCE</scope>
    <source>
        <strain evidence="10">IBT 30069</strain>
    </source>
</reference>
<dbReference type="CDD" id="cd00067">
    <property type="entry name" value="GAL4"/>
    <property type="match status" value="1"/>
</dbReference>
<evidence type="ECO:0000313" key="10">
    <source>
        <dbReference type="EMBL" id="KAJ5116127.1"/>
    </source>
</evidence>
<dbReference type="Proteomes" id="UP001149165">
    <property type="component" value="Unassembled WGS sequence"/>
</dbReference>
<dbReference type="InterPro" id="IPR001138">
    <property type="entry name" value="Zn2Cys6_DnaBD"/>
</dbReference>
<comment type="caution">
    <text evidence="10">The sequence shown here is derived from an EMBL/GenBank/DDBJ whole genome shotgun (WGS) entry which is preliminary data.</text>
</comment>
<evidence type="ECO:0000256" key="3">
    <source>
        <dbReference type="ARBA" id="ARBA00023015"/>
    </source>
</evidence>
<sequence length="434" mass="48595">MPSAGHQCTFCQRKFSSRNHLKRHEASSHSSQTHYRIVIDTSRDALRRHYKGCTRVSTLPEPNRAGRRKTACDACALTRSTCDGSLPCLSCERQGASCTYQRLHDQGNDPPTSLPEIQIQDVSSESQRMRTAASLRSGQLSVPFLLNYSAPSNRTPGDVNQALSLLSTTEPDDQPVPVNDGLPSLEMEANGGDLFLDDSWAFFFGPVPDQRSSRSSSLFEGLDDLEEKQLATEKMIDCLSKVNSASPRNDYVFDQDREQAFFNQENVGEFIEAYFDRTVRPRSRIVLKSSFNLGSTSTPLLLPLFLLGAICSTCEQAKFQAVTYVDLAETAVFESPTFLHLVYNQNNTDSSTFTKNDIEIIQAAILVILIQLASPKQEARRRVRIQRYPALVSIARATSLTKIRNTWHDSSRPLNHEAFLRNETCIRSVNPLAY</sequence>
<evidence type="ECO:0000256" key="1">
    <source>
        <dbReference type="ARBA" id="ARBA00022723"/>
    </source>
</evidence>
<evidence type="ECO:0000256" key="2">
    <source>
        <dbReference type="ARBA" id="ARBA00022833"/>
    </source>
</evidence>
<organism evidence="10 11">
    <name type="scientific">Penicillium angulare</name>
    <dbReference type="NCBI Taxonomy" id="116970"/>
    <lineage>
        <taxon>Eukaryota</taxon>
        <taxon>Fungi</taxon>
        <taxon>Dikarya</taxon>
        <taxon>Ascomycota</taxon>
        <taxon>Pezizomycotina</taxon>
        <taxon>Eurotiomycetes</taxon>
        <taxon>Eurotiomycetidae</taxon>
        <taxon>Eurotiales</taxon>
        <taxon>Aspergillaceae</taxon>
        <taxon>Penicillium</taxon>
    </lineage>
</organism>
<keyword evidence="3" id="KW-0805">Transcription regulation</keyword>
<keyword evidence="2" id="KW-0862">Zinc</keyword>
<dbReference type="InterPro" id="IPR013087">
    <property type="entry name" value="Znf_C2H2_type"/>
</dbReference>
<evidence type="ECO:0000256" key="5">
    <source>
        <dbReference type="ARBA" id="ARBA00023163"/>
    </source>
</evidence>
<protein>
    <recommendedName>
        <fullName evidence="12">Zn(2)-C6 fungal-type domain-containing protein</fullName>
    </recommendedName>
</protein>
<dbReference type="SMART" id="SM00355">
    <property type="entry name" value="ZnF_C2H2"/>
    <property type="match status" value="1"/>
</dbReference>
<dbReference type="SMART" id="SM00066">
    <property type="entry name" value="GAL4"/>
    <property type="match status" value="1"/>
</dbReference>
<evidence type="ECO:0000256" key="7">
    <source>
        <dbReference type="PROSITE-ProRule" id="PRU00042"/>
    </source>
</evidence>
<accession>A0A9W9GC75</accession>
<dbReference type="Gene3D" id="4.10.240.10">
    <property type="entry name" value="Zn(2)-C6 fungal-type DNA-binding domain"/>
    <property type="match status" value="1"/>
</dbReference>
<name>A0A9W9GC75_9EURO</name>
<feature type="domain" description="Zn(2)-C6 fungal-type" evidence="8">
    <location>
        <begin position="71"/>
        <end position="100"/>
    </location>
</feature>
<dbReference type="InterPro" id="IPR036864">
    <property type="entry name" value="Zn2-C6_fun-type_DNA-bd_sf"/>
</dbReference>
<reference evidence="10" key="2">
    <citation type="journal article" date="2023" name="IMA Fungus">
        <title>Comparative genomic study of the Penicillium genus elucidates a diverse pangenome and 15 lateral gene transfer events.</title>
        <authorList>
            <person name="Petersen C."/>
            <person name="Sorensen T."/>
            <person name="Nielsen M.R."/>
            <person name="Sondergaard T.E."/>
            <person name="Sorensen J.L."/>
            <person name="Fitzpatrick D.A."/>
            <person name="Frisvad J.C."/>
            <person name="Nielsen K.L."/>
        </authorList>
    </citation>
    <scope>NUCLEOTIDE SEQUENCE</scope>
    <source>
        <strain evidence="10">IBT 30069</strain>
    </source>
</reference>
<dbReference type="PROSITE" id="PS00463">
    <property type="entry name" value="ZN2_CY6_FUNGAL_1"/>
    <property type="match status" value="1"/>
</dbReference>
<dbReference type="GO" id="GO:0000981">
    <property type="term" value="F:DNA-binding transcription factor activity, RNA polymerase II-specific"/>
    <property type="evidence" value="ECO:0007669"/>
    <property type="project" value="InterPro"/>
</dbReference>
<keyword evidence="6" id="KW-0539">Nucleus</keyword>
<feature type="domain" description="C2H2-type" evidence="9">
    <location>
        <begin position="6"/>
        <end position="34"/>
    </location>
</feature>
<keyword evidence="11" id="KW-1185">Reference proteome</keyword>
<evidence type="ECO:0000313" key="11">
    <source>
        <dbReference type="Proteomes" id="UP001149165"/>
    </source>
</evidence>
<dbReference type="Pfam" id="PF00172">
    <property type="entry name" value="Zn_clus"/>
    <property type="match status" value="1"/>
</dbReference>
<keyword evidence="4" id="KW-0238">DNA-binding</keyword>
<dbReference type="GO" id="GO:0003677">
    <property type="term" value="F:DNA binding"/>
    <property type="evidence" value="ECO:0007669"/>
    <property type="project" value="UniProtKB-KW"/>
</dbReference>
<gene>
    <name evidence="10" type="ORF">N7456_000475</name>
</gene>
<dbReference type="OrthoDB" id="654211at2759"/>
<dbReference type="PANTHER" id="PTHR47660">
    <property type="entry name" value="TRANSCRIPTION FACTOR WITH C2H2 AND ZN(2)-CYS(6) DNA BINDING DOMAIN (EUROFUNG)-RELATED-RELATED"/>
    <property type="match status" value="1"/>
</dbReference>
<dbReference type="PROSITE" id="PS50157">
    <property type="entry name" value="ZINC_FINGER_C2H2_2"/>
    <property type="match status" value="1"/>
</dbReference>
<keyword evidence="7" id="KW-0863">Zinc-finger</keyword>
<dbReference type="PROSITE" id="PS00028">
    <property type="entry name" value="ZINC_FINGER_C2H2_1"/>
    <property type="match status" value="1"/>
</dbReference>
<dbReference type="PANTHER" id="PTHR47660:SF2">
    <property type="entry name" value="TRANSCRIPTION FACTOR WITH C2H2 AND ZN(2)-CYS(6) DNA BINDING DOMAIN (EUROFUNG)"/>
    <property type="match status" value="1"/>
</dbReference>